<dbReference type="Pfam" id="PF07992">
    <property type="entry name" value="Pyr_redox_2"/>
    <property type="match status" value="1"/>
</dbReference>
<evidence type="ECO:0000256" key="3">
    <source>
        <dbReference type="ARBA" id="ARBA00022630"/>
    </source>
</evidence>
<comment type="cofactor">
    <cofactor evidence="1">
        <name>FAD</name>
        <dbReference type="ChEBI" id="CHEBI:57692"/>
    </cofactor>
</comment>
<evidence type="ECO:0000259" key="5">
    <source>
        <dbReference type="Pfam" id="PF07992"/>
    </source>
</evidence>
<dbReference type="SUPFAM" id="SSF51905">
    <property type="entry name" value="FAD/NAD(P)-binding domain"/>
    <property type="match status" value="1"/>
</dbReference>
<evidence type="ECO:0000256" key="1">
    <source>
        <dbReference type="ARBA" id="ARBA00001974"/>
    </source>
</evidence>
<feature type="domain" description="FAD/NAD(P)-binding" evidence="5">
    <location>
        <begin position="5"/>
        <end position="286"/>
    </location>
</feature>
<accession>A0A938Y1B5</accession>
<evidence type="ECO:0000256" key="4">
    <source>
        <dbReference type="ARBA" id="ARBA00023002"/>
    </source>
</evidence>
<comment type="caution">
    <text evidence="6">The sequence shown here is derived from an EMBL/GenBank/DDBJ whole genome shotgun (WGS) entry which is preliminary data.</text>
</comment>
<sequence>MENVQVLIVGGGLAGISAALWCQRLGLACVLIEAEPTLGGQLQQIHNEIWDFPPHIYKNGQALLAELQQNRKLAQLDCRFSEELKSIDYKHKVVTTSKQHYHADYVIIATGVRPNTVPALAGSKRLLPPRFSTSAQAELFRQKKVLVIGGGDRALESTWNLSAFADKIWLIVRSDTFRARNEWVERVAQLSNVEVWMQSEAVGYRDEPAETVVEIRRTVAAVPASLTLAVDWILPRIGVRPVTGALASLHTDEHGYIVANTFQQSNLDWIYAIGDVTAGAAYASLSLALGQAMKAAKHISLRIKEN</sequence>
<dbReference type="RefSeq" id="WP_204517071.1">
    <property type="nucleotide sequence ID" value="NZ_BAABIN010000015.1"/>
</dbReference>
<dbReference type="GO" id="GO:0004791">
    <property type="term" value="F:thioredoxin-disulfide reductase (NADPH) activity"/>
    <property type="evidence" value="ECO:0007669"/>
    <property type="project" value="UniProtKB-EC"/>
</dbReference>
<organism evidence="6 7">
    <name type="scientific">Brevibacillus fulvus</name>
    <dbReference type="NCBI Taxonomy" id="1125967"/>
    <lineage>
        <taxon>Bacteria</taxon>
        <taxon>Bacillati</taxon>
        <taxon>Bacillota</taxon>
        <taxon>Bacilli</taxon>
        <taxon>Bacillales</taxon>
        <taxon>Paenibacillaceae</taxon>
        <taxon>Brevibacillus</taxon>
    </lineage>
</organism>
<name>A0A938Y1B5_9BACL</name>
<dbReference type="AlphaFoldDB" id="A0A938Y1B5"/>
<evidence type="ECO:0000313" key="7">
    <source>
        <dbReference type="Proteomes" id="UP000717624"/>
    </source>
</evidence>
<dbReference type="Proteomes" id="UP000717624">
    <property type="component" value="Unassembled WGS sequence"/>
</dbReference>
<dbReference type="PRINTS" id="PR00469">
    <property type="entry name" value="PNDRDTASEII"/>
</dbReference>
<dbReference type="Gene3D" id="3.50.50.60">
    <property type="entry name" value="FAD/NAD(P)-binding domain"/>
    <property type="match status" value="2"/>
</dbReference>
<protein>
    <submittedName>
        <fullName evidence="6">Thioredoxin reductase (NADPH)</fullName>
        <ecNumber evidence="6">1.8.1.9</ecNumber>
    </submittedName>
</protein>
<dbReference type="PANTHER" id="PTHR48105">
    <property type="entry name" value="THIOREDOXIN REDUCTASE 1-RELATED-RELATED"/>
    <property type="match status" value="1"/>
</dbReference>
<evidence type="ECO:0000256" key="2">
    <source>
        <dbReference type="ARBA" id="ARBA00011738"/>
    </source>
</evidence>
<keyword evidence="7" id="KW-1185">Reference proteome</keyword>
<keyword evidence="4 6" id="KW-0560">Oxidoreductase</keyword>
<proteinExistence type="predicted"/>
<evidence type="ECO:0000313" key="6">
    <source>
        <dbReference type="EMBL" id="MBM7589345.1"/>
    </source>
</evidence>
<dbReference type="InterPro" id="IPR050097">
    <property type="entry name" value="Ferredoxin-NADP_redctase_2"/>
</dbReference>
<dbReference type="InterPro" id="IPR023753">
    <property type="entry name" value="FAD/NAD-binding_dom"/>
</dbReference>
<reference evidence="6" key="1">
    <citation type="submission" date="2021-01" db="EMBL/GenBank/DDBJ databases">
        <title>Genomic Encyclopedia of Type Strains, Phase IV (KMG-IV): sequencing the most valuable type-strain genomes for metagenomic binning, comparative biology and taxonomic classification.</title>
        <authorList>
            <person name="Goeker M."/>
        </authorList>
    </citation>
    <scope>NUCLEOTIDE SEQUENCE</scope>
    <source>
        <strain evidence="6">DSM 25523</strain>
    </source>
</reference>
<dbReference type="PRINTS" id="PR00368">
    <property type="entry name" value="FADPNR"/>
</dbReference>
<dbReference type="EMBL" id="JAFBEB010000002">
    <property type="protein sequence ID" value="MBM7589345.1"/>
    <property type="molecule type" value="Genomic_DNA"/>
</dbReference>
<dbReference type="InterPro" id="IPR036188">
    <property type="entry name" value="FAD/NAD-bd_sf"/>
</dbReference>
<comment type="subunit">
    <text evidence="2">Homodimer.</text>
</comment>
<gene>
    <name evidence="6" type="ORF">JOD01_000943</name>
</gene>
<keyword evidence="3" id="KW-0285">Flavoprotein</keyword>
<dbReference type="EC" id="1.8.1.9" evidence="6"/>